<dbReference type="GO" id="GO:0003886">
    <property type="term" value="F:DNA (cytosine-5-)-methyltransferase activity"/>
    <property type="evidence" value="ECO:0007669"/>
    <property type="project" value="UniProtKB-EC"/>
</dbReference>
<feature type="active site" evidence="6">
    <location>
        <position position="45"/>
    </location>
</feature>
<dbReference type="GO" id="GO:0044027">
    <property type="term" value="P:negative regulation of gene expression via chromosomal CpG island methylation"/>
    <property type="evidence" value="ECO:0007669"/>
    <property type="project" value="TreeGrafter"/>
</dbReference>
<dbReference type="PRINTS" id="PR00105">
    <property type="entry name" value="C5METTRFRASE"/>
</dbReference>
<dbReference type="InterPro" id="IPR018117">
    <property type="entry name" value="C5_DNA_meth_AS"/>
</dbReference>
<evidence type="ECO:0000256" key="8">
    <source>
        <dbReference type="RuleBase" id="RU000417"/>
    </source>
</evidence>
<keyword evidence="1 6" id="KW-0489">Methyltransferase</keyword>
<dbReference type="Gene3D" id="3.40.50.150">
    <property type="entry name" value="Vaccinia Virus protein VP39"/>
    <property type="match status" value="1"/>
</dbReference>
<dbReference type="PROSITE" id="PS51679">
    <property type="entry name" value="SAM_MT_C5"/>
    <property type="match status" value="1"/>
</dbReference>
<feature type="non-terminal residue" evidence="9">
    <location>
        <position position="1"/>
    </location>
</feature>
<dbReference type="AlphaFoldDB" id="A0A726RKB6"/>
<dbReference type="GO" id="GO:0003677">
    <property type="term" value="F:DNA binding"/>
    <property type="evidence" value="ECO:0007669"/>
    <property type="project" value="TreeGrafter"/>
</dbReference>
<dbReference type="EC" id="2.1.1.37" evidence="8"/>
<dbReference type="PROSITE" id="PS00095">
    <property type="entry name" value="C5_MTASE_2"/>
    <property type="match status" value="1"/>
</dbReference>
<keyword evidence="2 6" id="KW-0808">Transferase</keyword>
<evidence type="ECO:0000256" key="2">
    <source>
        <dbReference type="ARBA" id="ARBA00022679"/>
    </source>
</evidence>
<dbReference type="Pfam" id="PF00145">
    <property type="entry name" value="DNA_methylase"/>
    <property type="match status" value="2"/>
</dbReference>
<keyword evidence="4" id="KW-0680">Restriction system</keyword>
<reference evidence="9" key="2">
    <citation type="submission" date="2019-10" db="EMBL/GenBank/DDBJ databases">
        <authorList>
            <consortium name="NCBI Pathogen Detection Project"/>
        </authorList>
    </citation>
    <scope>NUCLEOTIDE SEQUENCE</scope>
    <source>
        <strain evidence="9">Salmonella enterica</strain>
    </source>
</reference>
<dbReference type="InterPro" id="IPR029063">
    <property type="entry name" value="SAM-dependent_MTases_sf"/>
</dbReference>
<gene>
    <name evidence="9" type="primary">dcm</name>
    <name evidence="9" type="ORF">G3A30_22470</name>
</gene>
<protein>
    <recommendedName>
        <fullName evidence="8">Cytosine-specific methyltransferase</fullName>
        <ecNumber evidence="8">2.1.1.37</ecNumber>
    </recommendedName>
</protein>
<comment type="catalytic activity">
    <reaction evidence="5 8">
        <text>a 2'-deoxycytidine in DNA + S-adenosyl-L-methionine = a 5-methyl-2'-deoxycytidine in DNA + S-adenosyl-L-homocysteine + H(+)</text>
        <dbReference type="Rhea" id="RHEA:13681"/>
        <dbReference type="Rhea" id="RHEA-COMP:11369"/>
        <dbReference type="Rhea" id="RHEA-COMP:11370"/>
        <dbReference type="ChEBI" id="CHEBI:15378"/>
        <dbReference type="ChEBI" id="CHEBI:57856"/>
        <dbReference type="ChEBI" id="CHEBI:59789"/>
        <dbReference type="ChEBI" id="CHEBI:85452"/>
        <dbReference type="ChEBI" id="CHEBI:85454"/>
        <dbReference type="EC" id="2.1.1.37"/>
    </reaction>
</comment>
<name>A0A726RKB6_SALET</name>
<comment type="similarity">
    <text evidence="6 7">Belongs to the class I-like SAM-binding methyltransferase superfamily. C5-methyltransferase family.</text>
</comment>
<evidence type="ECO:0000256" key="7">
    <source>
        <dbReference type="RuleBase" id="RU000416"/>
    </source>
</evidence>
<evidence type="ECO:0000256" key="5">
    <source>
        <dbReference type="ARBA" id="ARBA00047422"/>
    </source>
</evidence>
<dbReference type="Gene3D" id="3.90.120.10">
    <property type="entry name" value="DNA Methylase, subunit A, domain 2"/>
    <property type="match status" value="1"/>
</dbReference>
<dbReference type="PANTHER" id="PTHR10629:SF52">
    <property type="entry name" value="DNA (CYTOSINE-5)-METHYLTRANSFERASE 1"/>
    <property type="match status" value="1"/>
</dbReference>
<sequence>ANEFNPNAVKTYKKNFSHNIAEGDIWELIDLVPNECDVLIGGFPCQDISINGKRAGVDGKRSGLYLAMVEAVKRSRPKIFVAENVKGLLMKYNEESLARVIKDFSELGYNVSYKLYNSANFGVPQTRERVFIVGTLHGNPLFKEPVDILHKNEWLTCYDAIHDLENIDEDRIFNHIWSKAKKSPDQGSRRLKEDKPSQTIRAECHGNIQFHYKLDRRISMREAARLQSFPDNFVFESNLRETERQVGNAVPPVLAWHLAQAVEEYLDKL</sequence>
<evidence type="ECO:0000256" key="3">
    <source>
        <dbReference type="ARBA" id="ARBA00022691"/>
    </source>
</evidence>
<evidence type="ECO:0000256" key="4">
    <source>
        <dbReference type="ARBA" id="ARBA00022747"/>
    </source>
</evidence>
<dbReference type="SUPFAM" id="SSF53335">
    <property type="entry name" value="S-adenosyl-L-methionine-dependent methyltransferases"/>
    <property type="match status" value="1"/>
</dbReference>
<proteinExistence type="inferred from homology"/>
<accession>A0A726RKB6</accession>
<dbReference type="NCBIfam" id="TIGR00675">
    <property type="entry name" value="dcm"/>
    <property type="match status" value="1"/>
</dbReference>
<dbReference type="InterPro" id="IPR031303">
    <property type="entry name" value="C5_meth_CS"/>
</dbReference>
<organism evidence="9">
    <name type="scientific">Salmonella enterica subsp. enterica serovar Agona</name>
    <dbReference type="NCBI Taxonomy" id="58095"/>
    <lineage>
        <taxon>Bacteria</taxon>
        <taxon>Pseudomonadati</taxon>
        <taxon>Pseudomonadota</taxon>
        <taxon>Gammaproteobacteria</taxon>
        <taxon>Enterobacterales</taxon>
        <taxon>Enterobacteriaceae</taxon>
        <taxon>Salmonella</taxon>
    </lineage>
</organism>
<dbReference type="PROSITE" id="PS00094">
    <property type="entry name" value="C5_MTASE_1"/>
    <property type="match status" value="1"/>
</dbReference>
<dbReference type="InterPro" id="IPR050390">
    <property type="entry name" value="C5-Methyltransferase"/>
</dbReference>
<comment type="caution">
    <text evidence="9">The sequence shown here is derived from an EMBL/GenBank/DDBJ whole genome shotgun (WGS) entry which is preliminary data.</text>
</comment>
<dbReference type="GO" id="GO:0032259">
    <property type="term" value="P:methylation"/>
    <property type="evidence" value="ECO:0007669"/>
    <property type="project" value="UniProtKB-KW"/>
</dbReference>
<dbReference type="EMBL" id="DAARAE010000257">
    <property type="protein sequence ID" value="HAE1459130.1"/>
    <property type="molecule type" value="Genomic_DNA"/>
</dbReference>
<keyword evidence="3 6" id="KW-0949">S-adenosyl-L-methionine</keyword>
<reference evidence="9" key="1">
    <citation type="journal article" date="2018" name="Genome Biol.">
        <title>SKESA: strategic k-mer extension for scrupulous assemblies.</title>
        <authorList>
            <person name="Souvorov A."/>
            <person name="Agarwala R."/>
            <person name="Lipman D.J."/>
        </authorList>
    </citation>
    <scope>NUCLEOTIDE SEQUENCE</scope>
    <source>
        <strain evidence="9">Salmonella enterica</strain>
    </source>
</reference>
<evidence type="ECO:0000313" key="9">
    <source>
        <dbReference type="EMBL" id="HAE1459130.1"/>
    </source>
</evidence>
<dbReference type="InterPro" id="IPR001525">
    <property type="entry name" value="C5_MeTfrase"/>
</dbReference>
<evidence type="ECO:0000256" key="6">
    <source>
        <dbReference type="PROSITE-ProRule" id="PRU01016"/>
    </source>
</evidence>
<evidence type="ECO:0000256" key="1">
    <source>
        <dbReference type="ARBA" id="ARBA00022603"/>
    </source>
</evidence>
<dbReference type="GO" id="GO:0009307">
    <property type="term" value="P:DNA restriction-modification system"/>
    <property type="evidence" value="ECO:0007669"/>
    <property type="project" value="UniProtKB-KW"/>
</dbReference>
<dbReference type="PANTHER" id="PTHR10629">
    <property type="entry name" value="CYTOSINE-SPECIFIC METHYLTRANSFERASE"/>
    <property type="match status" value="1"/>
</dbReference>